<dbReference type="InterPro" id="IPR037121">
    <property type="entry name" value="Ribosomal_bL25_C"/>
</dbReference>
<dbReference type="PANTHER" id="PTHR33284:SF1">
    <property type="entry name" value="RIBOSOMAL PROTEIN L25_GLN-TRNA SYNTHETASE, ANTI-CODON-BINDING DOMAIN-CONTAINING PROTEIN"/>
    <property type="match status" value="1"/>
</dbReference>
<dbReference type="InterPro" id="IPR001021">
    <property type="entry name" value="Ribosomal_bL25_long"/>
</dbReference>
<reference evidence="8" key="1">
    <citation type="submission" date="2023-07" db="EMBL/GenBank/DDBJ databases">
        <title>Genome content predicts the carbon catabolic preferences of heterotrophic bacteria.</title>
        <authorList>
            <person name="Gralka M."/>
        </authorList>
    </citation>
    <scope>NUCLEOTIDE SEQUENCE</scope>
    <source>
        <strain evidence="9">5G01</strain>
        <strain evidence="8">I2M16</strain>
    </source>
</reference>
<sequence>MSNFVLNAISREDQGKGASRRLRREGLVPAVVYGGTADEAPVAISLVNKDLIKQLDDQTFFSSILTVALDGKETQVIIKDLQRHPAKPAILHADFQRIAADQKIKINVPISFINFEKSAASKNAAKFAVEANVVEILCLPKDLPEVVTVDLSNVAPTQILHLSDISLPEGVEIATLRRGEDYDQGIGYVYSPRGAKAS</sequence>
<dbReference type="PANTHER" id="PTHR33284">
    <property type="entry name" value="RIBOSOMAL PROTEIN L25/GLN-TRNA SYNTHETASE, ANTI-CODON-BINDING DOMAIN-CONTAINING PROTEIN"/>
    <property type="match status" value="1"/>
</dbReference>
<keyword evidence="4 5" id="KW-0687">Ribonucleoprotein</keyword>
<dbReference type="Proteomes" id="UP001169862">
    <property type="component" value="Unassembled WGS sequence"/>
</dbReference>
<dbReference type="GeneID" id="89457415"/>
<dbReference type="Gene3D" id="2.40.240.10">
    <property type="entry name" value="Ribosomal Protein L25, Chain P"/>
    <property type="match status" value="1"/>
</dbReference>
<dbReference type="Pfam" id="PF14693">
    <property type="entry name" value="Ribosomal_TL5_C"/>
    <property type="match status" value="1"/>
</dbReference>
<proteinExistence type="inferred from homology"/>
<dbReference type="InterPro" id="IPR020930">
    <property type="entry name" value="Ribosomal_uL5_bac-type"/>
</dbReference>
<dbReference type="FunFam" id="2.40.240.10:FF:000002">
    <property type="entry name" value="50S ribosomal protein L25"/>
    <property type="match status" value="1"/>
</dbReference>
<dbReference type="HAMAP" id="MF_01334">
    <property type="entry name" value="Ribosomal_bL25_CTC"/>
    <property type="match status" value="1"/>
</dbReference>
<keyword evidence="1 5" id="KW-0699">rRNA-binding</keyword>
<evidence type="ECO:0000259" key="6">
    <source>
        <dbReference type="Pfam" id="PF01386"/>
    </source>
</evidence>
<feature type="domain" description="Large ribosomal subunit protein bL25 beta" evidence="7">
    <location>
        <begin position="103"/>
        <end position="175"/>
    </location>
</feature>
<dbReference type="GO" id="GO:0006412">
    <property type="term" value="P:translation"/>
    <property type="evidence" value="ECO:0007669"/>
    <property type="project" value="UniProtKB-UniRule"/>
</dbReference>
<dbReference type="NCBIfam" id="NF004612">
    <property type="entry name" value="PRK05943.1"/>
    <property type="match status" value="1"/>
</dbReference>
<name>A0AAW7XMJ5_9GAMM</name>
<keyword evidence="2 5" id="KW-0694">RNA-binding</keyword>
<dbReference type="GO" id="GO:0003735">
    <property type="term" value="F:structural constituent of ribosome"/>
    <property type="evidence" value="ECO:0007669"/>
    <property type="project" value="InterPro"/>
</dbReference>
<comment type="subunit">
    <text evidence="5">Part of the 50S ribosomal subunit; part of the 5S rRNA/L5/L18/L25 subcomplex. Contacts the 5S rRNA. Binds to the 5S rRNA independently of L5 and L18.</text>
</comment>
<evidence type="ECO:0000256" key="1">
    <source>
        <dbReference type="ARBA" id="ARBA00022730"/>
    </source>
</evidence>
<keyword evidence="3 5" id="KW-0689">Ribosomal protein</keyword>
<evidence type="ECO:0000313" key="11">
    <source>
        <dbReference type="Proteomes" id="UP001177341"/>
    </source>
</evidence>
<dbReference type="InterPro" id="IPR020056">
    <property type="entry name" value="Rbsml_bL25/Gln-tRNA_synth_N"/>
</dbReference>
<evidence type="ECO:0000313" key="8">
    <source>
        <dbReference type="EMBL" id="MDO6454118.1"/>
    </source>
</evidence>
<dbReference type="RefSeq" id="WP_075173693.1">
    <property type="nucleotide sequence ID" value="NZ_CAXHZV010000007.1"/>
</dbReference>
<accession>A0AAW7XMJ5</accession>
<protein>
    <recommendedName>
        <fullName evidence="5">Large ribosomal subunit protein bL25</fullName>
    </recommendedName>
    <alternativeName>
        <fullName evidence="5">General stress protein CTC</fullName>
    </alternativeName>
</protein>
<feature type="domain" description="Large ribosomal subunit protein bL25 L25" evidence="6">
    <location>
        <begin position="6"/>
        <end position="95"/>
    </location>
</feature>
<keyword evidence="11" id="KW-1185">Reference proteome</keyword>
<comment type="function">
    <text evidence="5">This is one of the proteins that binds to the 5S RNA in the ribosome where it forms part of the central protuberance.</text>
</comment>
<dbReference type="EMBL" id="JAUYVO010000007">
    <property type="protein sequence ID" value="MDP2523285.1"/>
    <property type="molecule type" value="Genomic_DNA"/>
</dbReference>
<gene>
    <name evidence="5" type="primary">rplY</name>
    <name evidence="5" type="synonym">ctc</name>
    <name evidence="8" type="ORF">Q4490_11160</name>
    <name evidence="9" type="ORF">Q8W30_11940</name>
</gene>
<dbReference type="GO" id="GO:0022625">
    <property type="term" value="C:cytosolic large ribosomal subunit"/>
    <property type="evidence" value="ECO:0007669"/>
    <property type="project" value="TreeGrafter"/>
</dbReference>
<dbReference type="NCBIfam" id="NF004130">
    <property type="entry name" value="PRK05618.1-5"/>
    <property type="match status" value="1"/>
</dbReference>
<dbReference type="Proteomes" id="UP001177341">
    <property type="component" value="Unassembled WGS sequence"/>
</dbReference>
<dbReference type="InterPro" id="IPR011035">
    <property type="entry name" value="Ribosomal_bL25/Gln-tRNA_synth"/>
</dbReference>
<dbReference type="GO" id="GO:0008097">
    <property type="term" value="F:5S rRNA binding"/>
    <property type="evidence" value="ECO:0007669"/>
    <property type="project" value="InterPro"/>
</dbReference>
<evidence type="ECO:0000256" key="4">
    <source>
        <dbReference type="ARBA" id="ARBA00023274"/>
    </source>
</evidence>
<dbReference type="SUPFAM" id="SSF50715">
    <property type="entry name" value="Ribosomal protein L25-like"/>
    <property type="match status" value="1"/>
</dbReference>
<dbReference type="Gene3D" id="2.170.120.20">
    <property type="entry name" value="Ribosomal protein L25, beta domain"/>
    <property type="match status" value="1"/>
</dbReference>
<evidence type="ECO:0000256" key="2">
    <source>
        <dbReference type="ARBA" id="ARBA00022884"/>
    </source>
</evidence>
<evidence type="ECO:0000313" key="10">
    <source>
        <dbReference type="Proteomes" id="UP001169862"/>
    </source>
</evidence>
<evidence type="ECO:0000313" key="9">
    <source>
        <dbReference type="EMBL" id="MDP2523285.1"/>
    </source>
</evidence>
<organism evidence="8 10">
    <name type="scientific">Neptunomonas phycophila</name>
    <dbReference type="NCBI Taxonomy" id="1572645"/>
    <lineage>
        <taxon>Bacteria</taxon>
        <taxon>Pseudomonadati</taxon>
        <taxon>Pseudomonadota</taxon>
        <taxon>Gammaproteobacteria</taxon>
        <taxon>Oceanospirillales</taxon>
        <taxon>Oceanospirillaceae</taxon>
        <taxon>Neptunomonas</taxon>
    </lineage>
</organism>
<evidence type="ECO:0000256" key="3">
    <source>
        <dbReference type="ARBA" id="ARBA00022980"/>
    </source>
</evidence>
<dbReference type="InterPro" id="IPR020057">
    <property type="entry name" value="Ribosomal_bL25_b-dom"/>
</dbReference>
<comment type="similarity">
    <text evidence="5">Belongs to the bacterial ribosomal protein bL25 family. CTC subfamily.</text>
</comment>
<dbReference type="NCBIfam" id="TIGR00731">
    <property type="entry name" value="bL25_bact_ctc"/>
    <property type="match status" value="1"/>
</dbReference>
<dbReference type="HAMAP" id="MF_01336">
    <property type="entry name" value="Ribosomal_bL25"/>
    <property type="match status" value="1"/>
</dbReference>
<dbReference type="InterPro" id="IPR029751">
    <property type="entry name" value="Ribosomal_L25_dom"/>
</dbReference>
<dbReference type="InterPro" id="IPR020055">
    <property type="entry name" value="Ribosomal_bL25_short"/>
</dbReference>
<evidence type="ECO:0000256" key="5">
    <source>
        <dbReference type="HAMAP-Rule" id="MF_01334"/>
    </source>
</evidence>
<dbReference type="CDD" id="cd00495">
    <property type="entry name" value="Ribosomal_L25_TL5_CTC"/>
    <property type="match status" value="1"/>
</dbReference>
<dbReference type="EMBL" id="JAUOPG010000007">
    <property type="protein sequence ID" value="MDO6454118.1"/>
    <property type="molecule type" value="Genomic_DNA"/>
</dbReference>
<dbReference type="Pfam" id="PF01386">
    <property type="entry name" value="Ribosomal_L25p"/>
    <property type="match status" value="1"/>
</dbReference>
<evidence type="ECO:0000259" key="7">
    <source>
        <dbReference type="Pfam" id="PF14693"/>
    </source>
</evidence>
<dbReference type="AlphaFoldDB" id="A0AAW7XMJ5"/>
<comment type="caution">
    <text evidence="8">The sequence shown here is derived from an EMBL/GenBank/DDBJ whole genome shotgun (WGS) entry which is preliminary data.</text>
</comment>